<evidence type="ECO:0000259" key="10">
    <source>
        <dbReference type="Pfam" id="PF13361"/>
    </source>
</evidence>
<dbReference type="SUPFAM" id="SSF52540">
    <property type="entry name" value="P-loop containing nucleoside triphosphate hydrolases"/>
    <property type="match status" value="1"/>
</dbReference>
<evidence type="ECO:0000256" key="5">
    <source>
        <dbReference type="ARBA" id="ARBA00023235"/>
    </source>
</evidence>
<dbReference type="InterPro" id="IPR014017">
    <property type="entry name" value="DNA_helicase_UvrD-like_C"/>
</dbReference>
<keyword evidence="4" id="KW-0067">ATP-binding</keyword>
<comment type="catalytic activity">
    <reaction evidence="6">
        <text>Couples ATP hydrolysis with the unwinding of duplex DNA by translocating in the 3'-5' direction.</text>
        <dbReference type="EC" id="5.6.2.4"/>
    </reaction>
</comment>
<comment type="caution">
    <text evidence="11">The sequence shown here is derived from an EMBL/GenBank/DDBJ whole genome shotgun (WGS) entry which is preliminary data.</text>
</comment>
<dbReference type="PANTHER" id="PTHR11070">
    <property type="entry name" value="UVRD / RECB / PCRA DNA HELICASE FAMILY MEMBER"/>
    <property type="match status" value="1"/>
</dbReference>
<keyword evidence="3" id="KW-0347">Helicase</keyword>
<dbReference type="InterPro" id="IPR027417">
    <property type="entry name" value="P-loop_NTPase"/>
</dbReference>
<keyword evidence="1" id="KW-0547">Nucleotide-binding</keyword>
<dbReference type="PANTHER" id="PTHR11070:SF2">
    <property type="entry name" value="ATP-DEPENDENT DNA HELICASE SRS2"/>
    <property type="match status" value="1"/>
</dbReference>
<dbReference type="RefSeq" id="WP_318798800.1">
    <property type="nucleotide sequence ID" value="NZ_JARUJP010000021.1"/>
</dbReference>
<evidence type="ECO:0000256" key="8">
    <source>
        <dbReference type="ARBA" id="ARBA00048988"/>
    </source>
</evidence>
<dbReference type="EMBL" id="JARUJP010000021">
    <property type="protein sequence ID" value="MDW8802473.1"/>
    <property type="molecule type" value="Genomic_DNA"/>
</dbReference>
<keyword evidence="12" id="KW-1185">Reference proteome</keyword>
<evidence type="ECO:0000256" key="6">
    <source>
        <dbReference type="ARBA" id="ARBA00034617"/>
    </source>
</evidence>
<dbReference type="InterPro" id="IPR014016">
    <property type="entry name" value="UvrD-like_ATP-bd"/>
</dbReference>
<comment type="catalytic activity">
    <reaction evidence="8">
        <text>ATP + H2O = ADP + phosphate + H(+)</text>
        <dbReference type="Rhea" id="RHEA:13065"/>
        <dbReference type="ChEBI" id="CHEBI:15377"/>
        <dbReference type="ChEBI" id="CHEBI:15378"/>
        <dbReference type="ChEBI" id="CHEBI:30616"/>
        <dbReference type="ChEBI" id="CHEBI:43474"/>
        <dbReference type="ChEBI" id="CHEBI:456216"/>
        <dbReference type="EC" id="5.6.2.4"/>
    </reaction>
</comment>
<proteinExistence type="predicted"/>
<dbReference type="Gene3D" id="3.40.50.300">
    <property type="entry name" value="P-loop containing nucleotide triphosphate hydrolases"/>
    <property type="match status" value="2"/>
</dbReference>
<evidence type="ECO:0000256" key="1">
    <source>
        <dbReference type="ARBA" id="ARBA00022741"/>
    </source>
</evidence>
<dbReference type="Pfam" id="PF13361">
    <property type="entry name" value="UvrD_C"/>
    <property type="match status" value="1"/>
</dbReference>
<accession>A0ABU4JWG8</accession>
<protein>
    <recommendedName>
        <fullName evidence="7">DNA 3'-5' helicase</fullName>
        <ecNumber evidence="7">5.6.2.4</ecNumber>
    </recommendedName>
</protein>
<gene>
    <name evidence="11" type="ORF">P8V03_15090</name>
</gene>
<evidence type="ECO:0000259" key="9">
    <source>
        <dbReference type="Pfam" id="PF00580"/>
    </source>
</evidence>
<evidence type="ECO:0000256" key="2">
    <source>
        <dbReference type="ARBA" id="ARBA00022801"/>
    </source>
</evidence>
<dbReference type="Pfam" id="PF00580">
    <property type="entry name" value="UvrD-helicase"/>
    <property type="match status" value="1"/>
</dbReference>
<name>A0ABU4JWG8_9CLOT</name>
<dbReference type="Proteomes" id="UP001281656">
    <property type="component" value="Unassembled WGS sequence"/>
</dbReference>
<evidence type="ECO:0000256" key="3">
    <source>
        <dbReference type="ARBA" id="ARBA00022806"/>
    </source>
</evidence>
<evidence type="ECO:0000256" key="4">
    <source>
        <dbReference type="ARBA" id="ARBA00022840"/>
    </source>
</evidence>
<evidence type="ECO:0000313" key="11">
    <source>
        <dbReference type="EMBL" id="MDW8802473.1"/>
    </source>
</evidence>
<keyword evidence="5" id="KW-0413">Isomerase</keyword>
<dbReference type="EC" id="5.6.2.4" evidence="7"/>
<reference evidence="11 12" key="1">
    <citation type="submission" date="2023-04" db="EMBL/GenBank/DDBJ databases">
        <title>Clostridium tannerae sp. nov., isolated from the fecal material of an alpaca.</title>
        <authorList>
            <person name="Miller S."/>
            <person name="Hendry M."/>
            <person name="King J."/>
            <person name="Sankaranarayanan K."/>
            <person name="Lawson P.A."/>
        </authorList>
    </citation>
    <scope>NUCLEOTIDE SEQUENCE [LARGE SCALE GENOMIC DNA]</scope>
    <source>
        <strain evidence="11 12">A1-XYC3</strain>
    </source>
</reference>
<feature type="domain" description="UvrD-like helicase C-terminal" evidence="10">
    <location>
        <begin position="509"/>
        <end position="570"/>
    </location>
</feature>
<sequence>MALNIIPHDDFQLTDGEKRMLNKIKRIYETTERECYLYVQPRIRNLNPDYILVDSLKGVCIIEIKDWSIEYLERVTRREAFARDGNKYDNPIFKANKYYNLVKGVFLSEDNLLNDMGELKFKLYSKVVFTNLSSFDIESNNFLDILYQPPSEYITSDSIQSLKIDELFNIETCNLENSDLQVIRSLLFPEVKVSEKLNEDNGLRIIKALDAKQEKFAKKIPYGHYMITGVPGSGKTVILITRALYLAERNPDWKIRIVTYNKALSQKIELRLKQLEEECTFMNIHLENISVATFHKTALDIANIRVPKNPSKEWWDTTLPSIALERAVPTFDAILIDEYQDFYEDWLKVCIKICKNYSYKNSKNEQVEGINLFLAGDRLQSIYNPKETSWKSLGIDMRGRSELLKKTYRTGKNHINLALDFLMLEPSLKKEVENFYEGRTDIDNESNVNNEVKCLEGNLNSINMLIRDLLSKCGYKPNNIIILCKTHKACEELYSHLDSSIKNITQITKEPDDKHILITTYHSAKGLEAPVCILTDASRFKEKLVKDDDTRERKLLYVGMTRASERLYIHAKSFSIDSFAKQLQRLI</sequence>
<dbReference type="InterPro" id="IPR000212">
    <property type="entry name" value="DNA_helicase_UvrD/REP"/>
</dbReference>
<feature type="domain" description="UvrD-like helicase ATP-binding" evidence="9">
    <location>
        <begin position="211"/>
        <end position="301"/>
    </location>
</feature>
<evidence type="ECO:0000256" key="7">
    <source>
        <dbReference type="ARBA" id="ARBA00034808"/>
    </source>
</evidence>
<organism evidence="11 12">
    <name type="scientific">Clostridium tanneri</name>
    <dbReference type="NCBI Taxonomy" id="3037988"/>
    <lineage>
        <taxon>Bacteria</taxon>
        <taxon>Bacillati</taxon>
        <taxon>Bacillota</taxon>
        <taxon>Clostridia</taxon>
        <taxon>Eubacteriales</taxon>
        <taxon>Clostridiaceae</taxon>
        <taxon>Clostridium</taxon>
    </lineage>
</organism>
<keyword evidence="2" id="KW-0378">Hydrolase</keyword>
<evidence type="ECO:0000313" key="12">
    <source>
        <dbReference type="Proteomes" id="UP001281656"/>
    </source>
</evidence>